<proteinExistence type="predicted"/>
<keyword evidence="2" id="KW-1185">Reference proteome</keyword>
<name>A0ABN6MIU9_9ACTN</name>
<accession>A0ABN6MIU9</accession>
<dbReference type="Proteomes" id="UP001320544">
    <property type="component" value="Chromosome"/>
</dbReference>
<dbReference type="RefSeq" id="WP_146040589.1">
    <property type="nucleotide sequence ID" value="NZ_AP025564.1"/>
</dbReference>
<evidence type="ECO:0000313" key="2">
    <source>
        <dbReference type="Proteomes" id="UP001320544"/>
    </source>
</evidence>
<dbReference type="EMBL" id="AP025564">
    <property type="protein sequence ID" value="BDE96586.1"/>
    <property type="molecule type" value="Genomic_DNA"/>
</dbReference>
<gene>
    <name evidence="1" type="ORF">CE91St30_19190</name>
</gene>
<protein>
    <submittedName>
        <fullName evidence="1">Uncharacterized protein</fullName>
    </submittedName>
</protein>
<evidence type="ECO:0000313" key="1">
    <source>
        <dbReference type="EMBL" id="BDE96586.1"/>
    </source>
</evidence>
<sequence length="145" mass="16037">MADGTLTMPDEVVDLYSFPPADADEARYILRELDWGEHFIGIEMNPAAGNRDIYIYSLKEAAQFLRFGTAGMGLSTGGKGSISWFDVDKLVAWVRNSLGDPSLADAIARDTAQEEAYFGKVQKLGHLIEMRYAQLRDLVEASGEQ</sequence>
<reference evidence="1 2" key="1">
    <citation type="submission" date="2022-01" db="EMBL/GenBank/DDBJ databases">
        <title>Novel bile acid biosynthetic pathways are enriched in the microbiome of centenarians.</title>
        <authorList>
            <person name="Sato Y."/>
            <person name="Atarashi K."/>
            <person name="Plichta R.D."/>
            <person name="Arai Y."/>
            <person name="Sasajima S."/>
            <person name="Kearney M.S."/>
            <person name="Suda W."/>
            <person name="Takeshita K."/>
            <person name="Sasaki T."/>
            <person name="Okamoto S."/>
            <person name="Skelly N.A."/>
            <person name="Okamura Y."/>
            <person name="Vlamakis H."/>
            <person name="Li Y."/>
            <person name="Tanoue T."/>
            <person name="Takei H."/>
            <person name="Nittono H."/>
            <person name="Narushima S."/>
            <person name="Irie J."/>
            <person name="Itoh H."/>
            <person name="Moriya K."/>
            <person name="Sugiura Y."/>
            <person name="Suematsu M."/>
            <person name="Moritoki N."/>
            <person name="Shibata S."/>
            <person name="Littman R.D."/>
            <person name="Fischbach A.M."/>
            <person name="Uwamino Y."/>
            <person name="Inoue T."/>
            <person name="Honda A."/>
            <person name="Hattori M."/>
            <person name="Murai T."/>
            <person name="Xavier J.R."/>
            <person name="Hirose N."/>
            <person name="Honda K."/>
        </authorList>
    </citation>
    <scope>NUCLEOTIDE SEQUENCE [LARGE SCALE GENOMIC DNA]</scope>
    <source>
        <strain evidence="1 2">CE91-St30</strain>
    </source>
</reference>
<organism evidence="1 2">
    <name type="scientific">Raoultibacter timonensis</name>
    <dbReference type="NCBI Taxonomy" id="1907662"/>
    <lineage>
        <taxon>Bacteria</taxon>
        <taxon>Bacillati</taxon>
        <taxon>Actinomycetota</taxon>
        <taxon>Coriobacteriia</taxon>
        <taxon>Eggerthellales</taxon>
        <taxon>Eggerthellaceae</taxon>
        <taxon>Raoultibacter</taxon>
    </lineage>
</organism>